<dbReference type="Pfam" id="PF10620">
    <property type="entry name" value="MdcG"/>
    <property type="match status" value="1"/>
</dbReference>
<feature type="domain" description="Phosphoribosyl-dephospho-CoA transferase MdcG N-terminal" evidence="4">
    <location>
        <begin position="6"/>
        <end position="82"/>
    </location>
</feature>
<evidence type="ECO:0000259" key="4">
    <source>
        <dbReference type="Pfam" id="PF20866"/>
    </source>
</evidence>
<reference evidence="5" key="2">
    <citation type="submission" date="2021-08" db="EMBL/GenBank/DDBJ databases">
        <authorList>
            <person name="Tani A."/>
            <person name="Ola A."/>
            <person name="Ogura Y."/>
            <person name="Katsura K."/>
            <person name="Hayashi T."/>
        </authorList>
    </citation>
    <scope>NUCLEOTIDE SEQUENCE</scope>
    <source>
        <strain evidence="5">DSM 23674</strain>
    </source>
</reference>
<accession>A0ABQ4TQD3</accession>
<comment type="caution">
    <text evidence="5">The sequence shown here is derived from an EMBL/GenBank/DDBJ whole genome shotgun (WGS) entry which is preliminary data.</text>
</comment>
<evidence type="ECO:0000313" key="6">
    <source>
        <dbReference type="Proteomes" id="UP001055101"/>
    </source>
</evidence>
<feature type="domain" description="Phosphoribosyl-dephospho-CoA transferase MdcG C-terminal" evidence="3">
    <location>
        <begin position="90"/>
        <end position="208"/>
    </location>
</feature>
<keyword evidence="2" id="KW-0548">Nucleotidyltransferase</keyword>
<evidence type="ECO:0000259" key="3">
    <source>
        <dbReference type="Pfam" id="PF10620"/>
    </source>
</evidence>
<dbReference type="InterPro" id="IPR017557">
    <property type="entry name" value="Holo-ACP_synthase"/>
</dbReference>
<proteinExistence type="predicted"/>
<dbReference type="EMBL" id="BPRA01000024">
    <property type="protein sequence ID" value="GJE57583.1"/>
    <property type="molecule type" value="Genomic_DNA"/>
</dbReference>
<protein>
    <submittedName>
        <fullName evidence="5">Phosphoribosyl-dephospho-CoA transferase</fullName>
    </submittedName>
</protein>
<dbReference type="Pfam" id="PF20866">
    <property type="entry name" value="MdcG_N"/>
    <property type="match status" value="1"/>
</dbReference>
<dbReference type="InterPro" id="IPR049180">
    <property type="entry name" value="MdcG_C"/>
</dbReference>
<evidence type="ECO:0000256" key="1">
    <source>
        <dbReference type="ARBA" id="ARBA00022679"/>
    </source>
</evidence>
<dbReference type="Proteomes" id="UP001055101">
    <property type="component" value="Unassembled WGS sequence"/>
</dbReference>
<dbReference type="InterPro" id="IPR048903">
    <property type="entry name" value="MdcG_N"/>
</dbReference>
<evidence type="ECO:0000313" key="5">
    <source>
        <dbReference type="EMBL" id="GJE57583.1"/>
    </source>
</evidence>
<dbReference type="GO" id="GO:0016740">
    <property type="term" value="F:transferase activity"/>
    <property type="evidence" value="ECO:0007669"/>
    <property type="project" value="UniProtKB-KW"/>
</dbReference>
<reference evidence="5" key="1">
    <citation type="journal article" date="2021" name="Front. Microbiol.">
        <title>Comprehensive Comparative Genomics and Phenotyping of Methylobacterium Species.</title>
        <authorList>
            <person name="Alessa O."/>
            <person name="Ogura Y."/>
            <person name="Fujitani Y."/>
            <person name="Takami H."/>
            <person name="Hayashi T."/>
            <person name="Sahin N."/>
            <person name="Tani A."/>
        </authorList>
    </citation>
    <scope>NUCLEOTIDE SEQUENCE</scope>
    <source>
        <strain evidence="5">DSM 23674</strain>
    </source>
</reference>
<dbReference type="NCBIfam" id="TIGR03135">
    <property type="entry name" value="malonate_mdcG"/>
    <property type="match status" value="1"/>
</dbReference>
<keyword evidence="1 5" id="KW-0808">Transferase</keyword>
<keyword evidence="6" id="KW-1185">Reference proteome</keyword>
<evidence type="ECO:0000256" key="2">
    <source>
        <dbReference type="ARBA" id="ARBA00022695"/>
    </source>
</evidence>
<name>A0ABQ4TQD3_9HYPH</name>
<sequence length="219" mass="23957">MPDSLRRHDLFRIDPASWATHLRGRPDLEGVPHVETWAHKRRPLIVRRRNAGEDRLTVPLGLPLPPGDGKRRIGIVLRPDALEPCPAPSLADVADVAPPAWRSSIEALIAVGGRHGVVPRPFGALLWQAMTGLAYLTPASDLDLLWPLADKLPPCLLGEIADVAAKTPMRLDGELILPDGAGIHWRELFEAPEDGEVLVKYRDRLDMRPAAALRASIAA</sequence>
<gene>
    <name evidence="5" type="primary">mdcG</name>
    <name evidence="5" type="ORF">EKPJFOCH_4100</name>
</gene>
<organism evidence="5 6">
    <name type="scientific">Methylobacterium thuringiense</name>
    <dbReference type="NCBI Taxonomy" id="1003091"/>
    <lineage>
        <taxon>Bacteria</taxon>
        <taxon>Pseudomonadati</taxon>
        <taxon>Pseudomonadota</taxon>
        <taxon>Alphaproteobacteria</taxon>
        <taxon>Hyphomicrobiales</taxon>
        <taxon>Methylobacteriaceae</taxon>
        <taxon>Methylobacterium</taxon>
    </lineage>
</organism>